<organism evidence="3 4">
    <name type="scientific">Pristionchus mayeri</name>
    <dbReference type="NCBI Taxonomy" id="1317129"/>
    <lineage>
        <taxon>Eukaryota</taxon>
        <taxon>Metazoa</taxon>
        <taxon>Ecdysozoa</taxon>
        <taxon>Nematoda</taxon>
        <taxon>Chromadorea</taxon>
        <taxon>Rhabditida</taxon>
        <taxon>Rhabditina</taxon>
        <taxon>Diplogasteromorpha</taxon>
        <taxon>Diplogasteroidea</taxon>
        <taxon>Neodiplogasteridae</taxon>
        <taxon>Pristionchus</taxon>
    </lineage>
</organism>
<dbReference type="Gene3D" id="2.170.150.20">
    <property type="entry name" value="Peptide methionine sulfoxide reductase"/>
    <property type="match status" value="1"/>
</dbReference>
<dbReference type="FunFam" id="2.170.150.20:FF:000007">
    <property type="entry name" value="Protein cereblon"/>
    <property type="match status" value="1"/>
</dbReference>
<dbReference type="Proteomes" id="UP001328107">
    <property type="component" value="Unassembled WGS sequence"/>
</dbReference>
<feature type="non-terminal residue" evidence="3">
    <location>
        <position position="1"/>
    </location>
</feature>
<accession>A0AAN5CNF0</accession>
<proteinExistence type="predicted"/>
<feature type="region of interest" description="Disordered" evidence="1">
    <location>
        <begin position="30"/>
        <end position="62"/>
    </location>
</feature>
<protein>
    <recommendedName>
        <fullName evidence="2">CULT domain-containing protein</fullName>
    </recommendedName>
</protein>
<evidence type="ECO:0000256" key="1">
    <source>
        <dbReference type="SAM" id="MobiDB-lite"/>
    </source>
</evidence>
<evidence type="ECO:0000259" key="2">
    <source>
        <dbReference type="PROSITE" id="PS51788"/>
    </source>
</evidence>
<evidence type="ECO:0000313" key="3">
    <source>
        <dbReference type="EMBL" id="GMR47542.1"/>
    </source>
</evidence>
<comment type="caution">
    <text evidence="3">The sequence shown here is derived from an EMBL/GenBank/DDBJ whole genome shotgun (WGS) entry which is preliminary data.</text>
</comment>
<feature type="compositionally biased region" description="Acidic residues" evidence="1">
    <location>
        <begin position="30"/>
        <end position="59"/>
    </location>
</feature>
<feature type="domain" description="CULT" evidence="2">
    <location>
        <begin position="332"/>
        <end position="437"/>
    </location>
</feature>
<dbReference type="PROSITE" id="PS51788">
    <property type="entry name" value="CULT"/>
    <property type="match status" value="1"/>
</dbReference>
<dbReference type="EMBL" id="BTRK01000004">
    <property type="protein sequence ID" value="GMR47542.1"/>
    <property type="molecule type" value="Genomic_DNA"/>
</dbReference>
<name>A0AAN5CNF0_9BILA</name>
<evidence type="ECO:0000313" key="4">
    <source>
        <dbReference type="Proteomes" id="UP001328107"/>
    </source>
</evidence>
<keyword evidence="4" id="KW-1185">Reference proteome</keyword>
<gene>
    <name evidence="3" type="ORF">PMAYCL1PPCAC_17737</name>
</gene>
<dbReference type="InterPro" id="IPR034750">
    <property type="entry name" value="CULT"/>
</dbReference>
<dbReference type="AlphaFoldDB" id="A0AAN5CNF0"/>
<sequence length="468" mass="53839">VLKNARCSGCDRLMAESDSDDLDEDFLEEIDEEDEEEELRLLEGEDEEESRPIEEDDPSLPEYDTVNRHSYLYHDTGPVSFSCKVLFPLDDGHDLKEVHTTFHSFPLNIGDEVPYMKLDENDNRVIRMVIQQESHLLSINCGDADHYEVANLLRDRSRANDTSIFPLIDAVALEVISHATKEENGSEKTVAVCRVVGRVRLERLEKYLTGLIYSWGVVVAPQTLPSYELAALSRAELALSQINRGASLQHLLAFNSRLIMQCTTSISIDRLCSVMTWIPAGVLDKLKKKSQWRVVTFLMRALPLDRRLHNILIKENCTDAQISILNSIDYSTLHGFCITCQHQLFTVSDLVYLKPWLSSAVFVNPAEYMFDTLIVRHTVSPSFGALDESFSWFSGYGWSFIRCWDQCRTHLGWTFESKTLRPSKFAALKRDRFRVMSEEIKLILQQYDRNDIHPNRFFRSQILLSLQQ</sequence>
<reference evidence="4" key="1">
    <citation type="submission" date="2022-10" db="EMBL/GenBank/DDBJ databases">
        <title>Genome assembly of Pristionchus species.</title>
        <authorList>
            <person name="Yoshida K."/>
            <person name="Sommer R.J."/>
        </authorList>
    </citation>
    <scope>NUCLEOTIDE SEQUENCE [LARGE SCALE GENOMIC DNA]</scope>
    <source>
        <strain evidence="4">RS5460</strain>
    </source>
</reference>